<sequence length="474" mass="51779">MHHAEETLLKQLVRARGLLLPRAFLTAYSRCAAGLGLRGLTLDERQYRRWLSGNVKGLPLPDACRVLEEMFNRSTQELFTMVPTLVADTASPGEVIDLSPTRSVVWTTPDLPASGAGSKPAPSLRELMMAAAEDSRHSARAADAAIGPSTLETLQDDVVRAARTFHTRPPIVTFPEIKDLRDQVEKKLGQTRQPGQITELTYLNGLLCLLLAETCMDLGEHGFARDHARAAWAHANSIGNTGLAVWARGVQATAAYWGDSPQEAITAVKRGREHKPTGLAAARLHSITARAWSHLGNPDETLRAVRDAQEARTTDSDAHDDLAVIGGLFDWGPAREERCASTAFLELLQRRHDSLEPATLRRFVNLVLEHAERALNLELATPADKRSPILKATILLDMAAARVLLGDVNGAHETVQPMLGLSPDLRTFSVRYRLRSLRAPLNQLRTRAAQELVETVTAFGEASTAKHLPPVPGS</sequence>
<reference evidence="2" key="1">
    <citation type="journal article" date="2019" name="Int. J. Syst. Evol. Microbiol.">
        <title>The Global Catalogue of Microorganisms (GCM) 10K type strain sequencing project: providing services to taxonomists for standard genome sequencing and annotation.</title>
        <authorList>
            <consortium name="The Broad Institute Genomics Platform"/>
            <consortium name="The Broad Institute Genome Sequencing Center for Infectious Disease"/>
            <person name="Wu L."/>
            <person name="Ma J."/>
        </authorList>
    </citation>
    <scope>NUCLEOTIDE SEQUENCE [LARGE SCALE GENOMIC DNA]</scope>
    <source>
        <strain evidence="2">TBRC 7912</strain>
    </source>
</reference>
<dbReference type="RefSeq" id="WP_386188726.1">
    <property type="nucleotide sequence ID" value="NZ_JBHSBC010000004.1"/>
</dbReference>
<name>A0ABV8EVW3_9ACTN</name>
<evidence type="ECO:0008006" key="3">
    <source>
        <dbReference type="Google" id="ProtNLM"/>
    </source>
</evidence>
<keyword evidence="2" id="KW-1185">Reference proteome</keyword>
<evidence type="ECO:0000313" key="1">
    <source>
        <dbReference type="EMBL" id="MFC3979860.1"/>
    </source>
</evidence>
<dbReference type="Proteomes" id="UP001595698">
    <property type="component" value="Unassembled WGS sequence"/>
</dbReference>
<dbReference type="Gene3D" id="1.25.40.10">
    <property type="entry name" value="Tetratricopeptide repeat domain"/>
    <property type="match status" value="1"/>
</dbReference>
<dbReference type="InterPro" id="IPR011990">
    <property type="entry name" value="TPR-like_helical_dom_sf"/>
</dbReference>
<comment type="caution">
    <text evidence="1">The sequence shown here is derived from an EMBL/GenBank/DDBJ whole genome shotgun (WGS) entry which is preliminary data.</text>
</comment>
<protein>
    <recommendedName>
        <fullName evidence="3">Transcriptional regulator</fullName>
    </recommendedName>
</protein>
<evidence type="ECO:0000313" key="2">
    <source>
        <dbReference type="Proteomes" id="UP001595698"/>
    </source>
</evidence>
<gene>
    <name evidence="1" type="ORF">ACFOYY_07005</name>
</gene>
<dbReference type="EMBL" id="JBHSBC010000004">
    <property type="protein sequence ID" value="MFC3979860.1"/>
    <property type="molecule type" value="Genomic_DNA"/>
</dbReference>
<accession>A0ABV8EVW3</accession>
<dbReference type="SUPFAM" id="SSF48452">
    <property type="entry name" value="TPR-like"/>
    <property type="match status" value="1"/>
</dbReference>
<proteinExistence type="predicted"/>
<organism evidence="1 2">
    <name type="scientific">Streptosporangium jomthongense</name>
    <dbReference type="NCBI Taxonomy" id="1193683"/>
    <lineage>
        <taxon>Bacteria</taxon>
        <taxon>Bacillati</taxon>
        <taxon>Actinomycetota</taxon>
        <taxon>Actinomycetes</taxon>
        <taxon>Streptosporangiales</taxon>
        <taxon>Streptosporangiaceae</taxon>
        <taxon>Streptosporangium</taxon>
    </lineage>
</organism>